<dbReference type="Gene3D" id="3.40.190.80">
    <property type="match status" value="1"/>
</dbReference>
<dbReference type="PANTHER" id="PTHR20854:SF4">
    <property type="entry name" value="INOSITOL-1-MONOPHOSPHATASE-RELATED"/>
    <property type="match status" value="1"/>
</dbReference>
<dbReference type="PRINTS" id="PR00377">
    <property type="entry name" value="IMPHPHTASES"/>
</dbReference>
<dbReference type="OrthoDB" id="9785695at2"/>
<gene>
    <name evidence="6" type="ORF">GTQ45_11070</name>
</gene>
<accession>A0A845QCX6</accession>
<evidence type="ECO:0000313" key="6">
    <source>
        <dbReference type="EMBL" id="NBG96274.1"/>
    </source>
</evidence>
<comment type="cofactor">
    <cofactor evidence="5">
        <name>Mg(2+)</name>
        <dbReference type="ChEBI" id="CHEBI:18420"/>
    </cofactor>
</comment>
<dbReference type="Pfam" id="PF00459">
    <property type="entry name" value="Inositol_P"/>
    <property type="match status" value="1"/>
</dbReference>
<dbReference type="SUPFAM" id="SSF56655">
    <property type="entry name" value="Carbohydrate phosphatase"/>
    <property type="match status" value="1"/>
</dbReference>
<dbReference type="PANTHER" id="PTHR20854">
    <property type="entry name" value="INOSITOL MONOPHOSPHATASE"/>
    <property type="match status" value="1"/>
</dbReference>
<dbReference type="InterPro" id="IPR020583">
    <property type="entry name" value="Inositol_monoP_metal-BS"/>
</dbReference>
<dbReference type="GO" id="GO:0046872">
    <property type="term" value="F:metal ion binding"/>
    <property type="evidence" value="ECO:0007669"/>
    <property type="project" value="UniProtKB-KW"/>
</dbReference>
<dbReference type="PROSITE" id="PS00630">
    <property type="entry name" value="IMP_2"/>
    <property type="match status" value="1"/>
</dbReference>
<reference evidence="6 7" key="1">
    <citation type="journal article" date="2016" name="Int. J. Syst. Evol. Microbiol.">
        <title>Pyruvatibacter mobilis gen. nov., sp. nov., a marine bacterium from the culture broth of Picochlorum sp. 122.</title>
        <authorList>
            <person name="Wang G."/>
            <person name="Tang M."/>
            <person name="Wu H."/>
            <person name="Dai S."/>
            <person name="Li T."/>
            <person name="Chen C."/>
            <person name="He H."/>
            <person name="Fan J."/>
            <person name="Xiang W."/>
            <person name="Li X."/>
        </authorList>
    </citation>
    <scope>NUCLEOTIDE SEQUENCE [LARGE SCALE GENOMIC DNA]</scope>
    <source>
        <strain evidence="6 7">GYP-11</strain>
    </source>
</reference>
<evidence type="ECO:0000256" key="4">
    <source>
        <dbReference type="ARBA" id="ARBA00022842"/>
    </source>
</evidence>
<keyword evidence="4 5" id="KW-0460">Magnesium</keyword>
<dbReference type="InterPro" id="IPR000760">
    <property type="entry name" value="Inositol_monophosphatase-like"/>
</dbReference>
<feature type="binding site" evidence="5">
    <location>
        <position position="90"/>
    </location>
    <ligand>
        <name>Mg(2+)</name>
        <dbReference type="ChEBI" id="CHEBI:18420"/>
        <label>2</label>
    </ligand>
</feature>
<evidence type="ECO:0000256" key="1">
    <source>
        <dbReference type="ARBA" id="ARBA00009759"/>
    </source>
</evidence>
<dbReference type="AlphaFoldDB" id="A0A845QCX6"/>
<feature type="binding site" evidence="5">
    <location>
        <position position="88"/>
    </location>
    <ligand>
        <name>Mg(2+)</name>
        <dbReference type="ChEBI" id="CHEBI:18420"/>
        <label>1</label>
        <note>catalytic</note>
    </ligand>
</feature>
<sequence length="266" mass="29478">MPVPEASAHHQLLREAVREGGALALEHARKGILAWRKDDDTPVTEADLAVDHLLKQRLQAAEPDYGWLSEETEDDETRLQTERQWLVDPIDGTRAYIKGRPHYAVVGALIEDGRPISGVIYNPATDQLFEAEAGKGAFLNGARIHVTTQEAVEGCRMLGASDMFRHPAWPQKWPEMHVEQRNSIAYRAALVAAGEFDAMLVMNWKNDWDLAAADLIVHEAGGQMTTHTGDALRYNARDPRHRSVVAAGPELYKALNARIGQIVLPG</sequence>
<dbReference type="Gene3D" id="3.30.540.10">
    <property type="entry name" value="Fructose-1,6-Bisphosphatase, subunit A, domain 1"/>
    <property type="match status" value="1"/>
</dbReference>
<keyword evidence="2 5" id="KW-0479">Metal-binding</keyword>
<dbReference type="InterPro" id="IPR020550">
    <property type="entry name" value="Inositol_monophosphatase_CS"/>
</dbReference>
<dbReference type="GO" id="GO:0007165">
    <property type="term" value="P:signal transduction"/>
    <property type="evidence" value="ECO:0007669"/>
    <property type="project" value="TreeGrafter"/>
</dbReference>
<dbReference type="EMBL" id="WXYQ01000007">
    <property type="protein sequence ID" value="NBG96274.1"/>
    <property type="molecule type" value="Genomic_DNA"/>
</dbReference>
<dbReference type="PROSITE" id="PS00629">
    <property type="entry name" value="IMP_1"/>
    <property type="match status" value="1"/>
</dbReference>
<evidence type="ECO:0000256" key="5">
    <source>
        <dbReference type="PIRSR" id="PIRSR600760-2"/>
    </source>
</evidence>
<keyword evidence="3" id="KW-0378">Hydrolase</keyword>
<evidence type="ECO:0000313" key="7">
    <source>
        <dbReference type="Proteomes" id="UP000470384"/>
    </source>
</evidence>
<feature type="binding site" evidence="5">
    <location>
        <position position="209"/>
    </location>
    <ligand>
        <name>Mg(2+)</name>
        <dbReference type="ChEBI" id="CHEBI:18420"/>
        <label>1</label>
        <note>catalytic</note>
    </ligand>
</feature>
<organism evidence="6 7">
    <name type="scientific">Pyruvatibacter mobilis</name>
    <dbReference type="NCBI Taxonomy" id="1712261"/>
    <lineage>
        <taxon>Bacteria</taxon>
        <taxon>Pseudomonadati</taxon>
        <taxon>Pseudomonadota</taxon>
        <taxon>Alphaproteobacteria</taxon>
        <taxon>Hyphomicrobiales</taxon>
        <taxon>Parvibaculaceae</taxon>
        <taxon>Pyruvatibacter</taxon>
    </lineage>
</organism>
<proteinExistence type="inferred from homology"/>
<feature type="binding site" evidence="5">
    <location>
        <position position="70"/>
    </location>
    <ligand>
        <name>Mg(2+)</name>
        <dbReference type="ChEBI" id="CHEBI:18420"/>
        <label>1</label>
        <note>catalytic</note>
    </ligand>
</feature>
<dbReference type="GO" id="GO:0006020">
    <property type="term" value="P:inositol metabolic process"/>
    <property type="evidence" value="ECO:0007669"/>
    <property type="project" value="TreeGrafter"/>
</dbReference>
<dbReference type="GO" id="GO:0008934">
    <property type="term" value="F:inositol monophosphate 1-phosphatase activity"/>
    <property type="evidence" value="ECO:0007669"/>
    <property type="project" value="TreeGrafter"/>
</dbReference>
<comment type="similarity">
    <text evidence="1">Belongs to the inositol monophosphatase superfamily.</text>
</comment>
<dbReference type="Proteomes" id="UP000470384">
    <property type="component" value="Unassembled WGS sequence"/>
</dbReference>
<evidence type="ECO:0000256" key="2">
    <source>
        <dbReference type="ARBA" id="ARBA00022723"/>
    </source>
</evidence>
<dbReference type="GO" id="GO:0046854">
    <property type="term" value="P:phosphatidylinositol phosphate biosynthetic process"/>
    <property type="evidence" value="ECO:0007669"/>
    <property type="project" value="InterPro"/>
</dbReference>
<name>A0A845QCX6_9HYPH</name>
<dbReference type="CDD" id="cd01638">
    <property type="entry name" value="CysQ"/>
    <property type="match status" value="1"/>
</dbReference>
<keyword evidence="7" id="KW-1185">Reference proteome</keyword>
<evidence type="ECO:0000256" key="3">
    <source>
        <dbReference type="ARBA" id="ARBA00022801"/>
    </source>
</evidence>
<feature type="binding site" evidence="5">
    <location>
        <position position="91"/>
    </location>
    <ligand>
        <name>Mg(2+)</name>
        <dbReference type="ChEBI" id="CHEBI:18420"/>
        <label>1</label>
        <note>catalytic</note>
    </ligand>
</feature>
<comment type="caution">
    <text evidence="6">The sequence shown here is derived from an EMBL/GenBank/DDBJ whole genome shotgun (WGS) entry which is preliminary data.</text>
</comment>
<protein>
    <submittedName>
        <fullName evidence="6">3'(2'),5'-bisphosphate nucleotidase CysQ</fullName>
    </submittedName>
</protein>